<feature type="compositionally biased region" description="Basic and acidic residues" evidence="1">
    <location>
        <begin position="319"/>
        <end position="331"/>
    </location>
</feature>
<dbReference type="Pfam" id="PF12400">
    <property type="entry name" value="STIMATE"/>
    <property type="match status" value="1"/>
</dbReference>
<dbReference type="EMBL" id="JAGHQM010000334">
    <property type="protein sequence ID" value="KAH0562514.1"/>
    <property type="molecule type" value="Genomic_DNA"/>
</dbReference>
<protein>
    <recommendedName>
        <fullName evidence="5">Vacuolar membrane protein</fullName>
    </recommendedName>
</protein>
<dbReference type="PANTHER" id="PTHR31735:SF1">
    <property type="entry name" value="VACUOLAR MEMBRANE PROTEIN YPL162C"/>
    <property type="match status" value="1"/>
</dbReference>
<feature type="compositionally biased region" description="Acidic residues" evidence="1">
    <location>
        <begin position="309"/>
        <end position="318"/>
    </location>
</feature>
<accession>A0A9P8LE97</accession>
<organism evidence="3 4">
    <name type="scientific">Trichoglossum hirsutum</name>
    <dbReference type="NCBI Taxonomy" id="265104"/>
    <lineage>
        <taxon>Eukaryota</taxon>
        <taxon>Fungi</taxon>
        <taxon>Dikarya</taxon>
        <taxon>Ascomycota</taxon>
        <taxon>Pezizomycotina</taxon>
        <taxon>Geoglossomycetes</taxon>
        <taxon>Geoglossales</taxon>
        <taxon>Geoglossaceae</taxon>
        <taxon>Trichoglossum</taxon>
    </lineage>
</organism>
<feature type="compositionally biased region" description="Low complexity" evidence="1">
    <location>
        <begin position="370"/>
        <end position="383"/>
    </location>
</feature>
<dbReference type="PANTHER" id="PTHR31735">
    <property type="entry name" value="VACUOLAR MEMBRANE PROTEIN YPL162C"/>
    <property type="match status" value="1"/>
</dbReference>
<reference evidence="3" key="1">
    <citation type="submission" date="2021-03" db="EMBL/GenBank/DDBJ databases">
        <title>Comparative genomics and phylogenomic investigation of the class Geoglossomycetes provide insights into ecological specialization and systematics.</title>
        <authorList>
            <person name="Melie T."/>
            <person name="Pirro S."/>
            <person name="Miller A.N."/>
            <person name="Quandt A."/>
        </authorList>
    </citation>
    <scope>NUCLEOTIDE SEQUENCE</scope>
    <source>
        <strain evidence="3">CAQ_001_2017</strain>
    </source>
</reference>
<keyword evidence="2" id="KW-0472">Membrane</keyword>
<name>A0A9P8LE97_9PEZI</name>
<keyword evidence="2" id="KW-0812">Transmembrane</keyword>
<sequence>MDRVADMDPTTTILAAVSATATAIAASGKGPHGGGDEDSGECKLLGPFALLVQAALGGLALLSLVWKRYRERPQRPLKVWAFDASKQVVGSILVHLANLFMSMLSAGQFTVQTVVTPGLAAKDEGKFQPNPCSFYLLNLAIDTTIGIPILIFLLRLITRAVALTSFGEPAESIQSGNYGHPPRASWWLKQSLLYFLGLLGMKLCVLFIFSVCPWISWVGDWALRWTEGDERVQVFFVMLLFPLIMNALQYYIIDSFIKDPNGSNDLERLPIADGSIDDDEETRRPHDMSAFEESSNMYPPRRGSSEDTLLSDDDEDIETKESKRPDLRIRALDSTGKVQTRKSRNGTIKAVTSGLQEYNPATDGEDTPTVVGSSSDSSKVSPVIAEGKCESGTCTEDEPR</sequence>
<dbReference type="Proteomes" id="UP000750711">
    <property type="component" value="Unassembled WGS sequence"/>
</dbReference>
<proteinExistence type="predicted"/>
<feature type="transmembrane region" description="Helical" evidence="2">
    <location>
        <begin position="44"/>
        <end position="66"/>
    </location>
</feature>
<dbReference type="InterPro" id="IPR022127">
    <property type="entry name" value="STIMATE/YPL162C"/>
</dbReference>
<gene>
    <name evidence="3" type="ORF">GP486_002798</name>
</gene>
<feature type="transmembrane region" description="Helical" evidence="2">
    <location>
        <begin position="87"/>
        <end position="109"/>
    </location>
</feature>
<dbReference type="AlphaFoldDB" id="A0A9P8LE97"/>
<evidence type="ECO:0000256" key="1">
    <source>
        <dbReference type="SAM" id="MobiDB-lite"/>
    </source>
</evidence>
<comment type="caution">
    <text evidence="3">The sequence shown here is derived from an EMBL/GenBank/DDBJ whole genome shotgun (WGS) entry which is preliminary data.</text>
</comment>
<feature type="transmembrane region" description="Helical" evidence="2">
    <location>
        <begin position="192"/>
        <end position="217"/>
    </location>
</feature>
<feature type="transmembrane region" description="Helical" evidence="2">
    <location>
        <begin position="134"/>
        <end position="154"/>
    </location>
</feature>
<dbReference type="GO" id="GO:0016020">
    <property type="term" value="C:membrane"/>
    <property type="evidence" value="ECO:0007669"/>
    <property type="project" value="TreeGrafter"/>
</dbReference>
<evidence type="ECO:0000313" key="3">
    <source>
        <dbReference type="EMBL" id="KAH0562514.1"/>
    </source>
</evidence>
<keyword evidence="4" id="KW-1185">Reference proteome</keyword>
<evidence type="ECO:0000313" key="4">
    <source>
        <dbReference type="Proteomes" id="UP000750711"/>
    </source>
</evidence>
<evidence type="ECO:0008006" key="5">
    <source>
        <dbReference type="Google" id="ProtNLM"/>
    </source>
</evidence>
<keyword evidence="2" id="KW-1133">Transmembrane helix</keyword>
<feature type="region of interest" description="Disordered" evidence="1">
    <location>
        <begin position="268"/>
        <end position="400"/>
    </location>
</feature>
<feature type="transmembrane region" description="Helical" evidence="2">
    <location>
        <begin position="232"/>
        <end position="253"/>
    </location>
</feature>
<evidence type="ECO:0000256" key="2">
    <source>
        <dbReference type="SAM" id="Phobius"/>
    </source>
</evidence>